<comment type="similarity">
    <text evidence="4">Belongs to the methyl-accepting chemotaxis (MCP) protein family.</text>
</comment>
<keyword evidence="2" id="KW-0997">Cell inner membrane</keyword>
<evidence type="ECO:0000313" key="10">
    <source>
        <dbReference type="Proteomes" id="UP000809621"/>
    </source>
</evidence>
<evidence type="ECO:0000256" key="6">
    <source>
        <dbReference type="SAM" id="Phobius"/>
    </source>
</evidence>
<feature type="domain" description="T-SNARE coiled-coil homology" evidence="8">
    <location>
        <begin position="401"/>
        <end position="450"/>
    </location>
</feature>
<feature type="domain" description="Methyl-accepting transducer" evidence="7">
    <location>
        <begin position="214"/>
        <end position="450"/>
    </location>
</feature>
<dbReference type="PRINTS" id="PR00260">
    <property type="entry name" value="CHEMTRNSDUCR"/>
</dbReference>
<reference evidence="9 10" key="1">
    <citation type="submission" date="2021-02" db="EMBL/GenBank/DDBJ databases">
        <authorList>
            <person name="Park J.-S."/>
        </authorList>
    </citation>
    <scope>NUCLEOTIDE SEQUENCE [LARGE SCALE GENOMIC DNA]</scope>
    <source>
        <strain evidence="9 10">188UL20-2</strain>
    </source>
</reference>
<dbReference type="CDD" id="cd11386">
    <property type="entry name" value="MCP_signal"/>
    <property type="match status" value="1"/>
</dbReference>
<keyword evidence="2" id="KW-1003">Cell membrane</keyword>
<gene>
    <name evidence="9" type="ORF">JQC93_11080</name>
</gene>
<dbReference type="InterPro" id="IPR004090">
    <property type="entry name" value="Chemotax_Me-accpt_rcpt"/>
</dbReference>
<dbReference type="EMBL" id="JAFEUM010000004">
    <property type="protein sequence ID" value="MBM7036944.1"/>
    <property type="molecule type" value="Genomic_DNA"/>
</dbReference>
<dbReference type="PROSITE" id="PS50111">
    <property type="entry name" value="CHEMOTAXIS_TRANSDUC_2"/>
    <property type="match status" value="1"/>
</dbReference>
<protein>
    <submittedName>
        <fullName evidence="9">Methyl-accepting chemotaxis protein</fullName>
    </submittedName>
</protein>
<evidence type="ECO:0000256" key="2">
    <source>
        <dbReference type="ARBA" id="ARBA00022519"/>
    </source>
</evidence>
<organism evidence="9 10">
    <name type="scientific">Vibrio ulleungensis</name>
    <dbReference type="NCBI Taxonomy" id="2807619"/>
    <lineage>
        <taxon>Bacteria</taxon>
        <taxon>Pseudomonadati</taxon>
        <taxon>Pseudomonadota</taxon>
        <taxon>Gammaproteobacteria</taxon>
        <taxon>Vibrionales</taxon>
        <taxon>Vibrionaceae</taxon>
        <taxon>Vibrio</taxon>
    </lineage>
</organism>
<evidence type="ECO:0000256" key="3">
    <source>
        <dbReference type="ARBA" id="ARBA00023224"/>
    </source>
</evidence>
<keyword evidence="3 5" id="KW-0807">Transducer</keyword>
<comment type="subcellular location">
    <subcellularLocation>
        <location evidence="1">Cell inner membrane</location>
        <topology evidence="1">Multi-pass membrane protein</topology>
    </subcellularLocation>
</comment>
<dbReference type="PANTHER" id="PTHR32089">
    <property type="entry name" value="METHYL-ACCEPTING CHEMOTAXIS PROTEIN MCPB"/>
    <property type="match status" value="1"/>
</dbReference>
<evidence type="ECO:0000259" key="7">
    <source>
        <dbReference type="PROSITE" id="PS50111"/>
    </source>
</evidence>
<dbReference type="Gene3D" id="1.10.287.950">
    <property type="entry name" value="Methyl-accepting chemotaxis protein"/>
    <property type="match status" value="1"/>
</dbReference>
<keyword evidence="6" id="KW-1133">Transmembrane helix</keyword>
<accession>A0ABS2HLL2</accession>
<comment type="caution">
    <text evidence="9">The sequence shown here is derived from an EMBL/GenBank/DDBJ whole genome shotgun (WGS) entry which is preliminary data.</text>
</comment>
<dbReference type="Proteomes" id="UP000809621">
    <property type="component" value="Unassembled WGS sequence"/>
</dbReference>
<dbReference type="SUPFAM" id="SSF58104">
    <property type="entry name" value="Methyl-accepting chemotaxis protein (MCP) signaling domain"/>
    <property type="match status" value="1"/>
</dbReference>
<keyword evidence="10" id="KW-1185">Reference proteome</keyword>
<evidence type="ECO:0000256" key="1">
    <source>
        <dbReference type="ARBA" id="ARBA00004429"/>
    </source>
</evidence>
<dbReference type="SMART" id="SM00283">
    <property type="entry name" value="MA"/>
    <property type="match status" value="1"/>
</dbReference>
<dbReference type="InterPro" id="IPR004089">
    <property type="entry name" value="MCPsignal_dom"/>
</dbReference>
<evidence type="ECO:0000259" key="8">
    <source>
        <dbReference type="PROSITE" id="PS50192"/>
    </source>
</evidence>
<sequence>MDFSRTLTFKEKTYVIAGPLAVLTFVYFMRYGYATADLLVGLGLMAAVFVFNARSFRSVLPYVMYGFVALHIHQAYGDVMIHFEVFILLGLMTLYNDWVMVLHALIAAALHHVGFYFLQQYGLPIYAYPPGSSFTMVIEHCLYAIFQASVSIYGSLTLAKNIRHMEYVTKSVDKLVQDDKLDLNIELKTGDEFYIRFNSLITQLQSMVTVQKQAIVGLENVSQNLASNVITVDKEVSQNALNAEMVATAIEELGSSFGSMASTAQSCNESTQFASDLSSDALKKSSNCQATLESLKSTVGKTQENVENVTKDTESIHQILETITGISEQTNLLALNASIEAARAGEAGRGFAVVADEVRQLATRTNASVEEINQSLSVLDQNIKLSTKNISSVIDYSENVYGAVSDIMSVTQRISSNISEVNNQMYQVATSVDEQSSALNQISDTMSGVNNSSAVIAQQSEDQKASITELTESIDELNLVSRRFVV</sequence>
<dbReference type="RefSeq" id="WP_205158506.1">
    <property type="nucleotide sequence ID" value="NZ_JAFEUM010000004.1"/>
</dbReference>
<dbReference type="PROSITE" id="PS50192">
    <property type="entry name" value="T_SNARE"/>
    <property type="match status" value="1"/>
</dbReference>
<name>A0ABS2HLL2_9VIBR</name>
<dbReference type="InterPro" id="IPR000727">
    <property type="entry name" value="T_SNARE_dom"/>
</dbReference>
<keyword evidence="6" id="KW-0472">Membrane</keyword>
<proteinExistence type="inferred from homology"/>
<keyword evidence="6" id="KW-0812">Transmembrane</keyword>
<evidence type="ECO:0000256" key="5">
    <source>
        <dbReference type="PROSITE-ProRule" id="PRU00284"/>
    </source>
</evidence>
<evidence type="ECO:0000256" key="4">
    <source>
        <dbReference type="ARBA" id="ARBA00029447"/>
    </source>
</evidence>
<feature type="transmembrane region" description="Helical" evidence="6">
    <location>
        <begin position="12"/>
        <end position="29"/>
    </location>
</feature>
<dbReference type="Pfam" id="PF00015">
    <property type="entry name" value="MCPsignal"/>
    <property type="match status" value="1"/>
</dbReference>
<evidence type="ECO:0000313" key="9">
    <source>
        <dbReference type="EMBL" id="MBM7036944.1"/>
    </source>
</evidence>
<dbReference type="PANTHER" id="PTHR32089:SF112">
    <property type="entry name" value="LYSOZYME-LIKE PROTEIN-RELATED"/>
    <property type="match status" value="1"/>
</dbReference>